<dbReference type="AlphaFoldDB" id="A0A830FAS5"/>
<dbReference type="Proteomes" id="UP000628840">
    <property type="component" value="Unassembled WGS sequence"/>
</dbReference>
<dbReference type="EMBL" id="BMPF01000003">
    <property type="protein sequence ID" value="GGL36272.1"/>
    <property type="molecule type" value="Genomic_DNA"/>
</dbReference>
<sequence length="439" mass="50413">MAKRKDSNHELERYSRGRVRMALAEWVVNSLDEDYAFDFEVRPTEGFGEGDRDAHGDAVLPSPFYIQLKASEGFANRESVYHSFDVPYLVEDCLRASIPVVLVICDREYEELYWCVLQTYCWDVLDEENEGWREQESVRVRIDREPLADSLQLSRLRGVLREAEHRIATRQRVAASRRGTLHHPSRMHVASTSQVRDYKREMVADAVELANASQYDRARQTLLEVRQMAEVDEPTLEALHRLLQLSEIENSTLAFAKIRFAREAGALAQRYDREEGVLEELREHYDEAWAYLDEHFVGAPYLDQSGLPVRILEVERLNLLSGDGAEMSAVVQHGGDHIRLQAPAIAGGEEFERVHSGEGRDPRVEACENRQHEFDAESLRRSPIATRCLNCELSGETIKQWLSHDVPRVCDSCGDVVYENPLDMESVERRSMLFCEACR</sequence>
<proteinExistence type="predicted"/>
<feature type="domain" description="DUF4365" evidence="1">
    <location>
        <begin position="13"/>
        <end position="157"/>
    </location>
</feature>
<comment type="caution">
    <text evidence="2">The sequence shown here is derived from an EMBL/GenBank/DDBJ whole genome shotgun (WGS) entry which is preliminary data.</text>
</comment>
<accession>A0A830FAS5</accession>
<organism evidence="2 3">
    <name type="scientific">Halarchaeum grantii</name>
    <dbReference type="NCBI Taxonomy" id="1193105"/>
    <lineage>
        <taxon>Archaea</taxon>
        <taxon>Methanobacteriati</taxon>
        <taxon>Methanobacteriota</taxon>
        <taxon>Stenosarchaea group</taxon>
        <taxon>Halobacteria</taxon>
        <taxon>Halobacteriales</taxon>
        <taxon>Halobacteriaceae</taxon>
    </lineage>
</organism>
<reference evidence="2 3" key="1">
    <citation type="journal article" date="2019" name="Int. J. Syst. Evol. Microbiol.">
        <title>The Global Catalogue of Microorganisms (GCM) 10K type strain sequencing project: providing services to taxonomists for standard genome sequencing and annotation.</title>
        <authorList>
            <consortium name="The Broad Institute Genomics Platform"/>
            <consortium name="The Broad Institute Genome Sequencing Center for Infectious Disease"/>
            <person name="Wu L."/>
            <person name="Ma J."/>
        </authorList>
    </citation>
    <scope>NUCLEOTIDE SEQUENCE [LARGE SCALE GENOMIC DNA]</scope>
    <source>
        <strain evidence="2 3">JCM 19585</strain>
    </source>
</reference>
<keyword evidence="3" id="KW-1185">Reference proteome</keyword>
<dbReference type="RefSeq" id="WP_268246003.1">
    <property type="nucleotide sequence ID" value="NZ_BMPF01000003.1"/>
</dbReference>
<evidence type="ECO:0000313" key="2">
    <source>
        <dbReference type="EMBL" id="GGL36272.1"/>
    </source>
</evidence>
<protein>
    <recommendedName>
        <fullName evidence="1">DUF4365 domain-containing protein</fullName>
    </recommendedName>
</protein>
<dbReference type="InterPro" id="IPR025375">
    <property type="entry name" value="DUF4365"/>
</dbReference>
<dbReference type="Pfam" id="PF14280">
    <property type="entry name" value="DUF4365"/>
    <property type="match status" value="1"/>
</dbReference>
<evidence type="ECO:0000259" key="1">
    <source>
        <dbReference type="Pfam" id="PF14280"/>
    </source>
</evidence>
<evidence type="ECO:0000313" key="3">
    <source>
        <dbReference type="Proteomes" id="UP000628840"/>
    </source>
</evidence>
<gene>
    <name evidence="2" type="ORF">GCM10009037_19810</name>
</gene>
<name>A0A830FAS5_9EURY</name>